<dbReference type="Pfam" id="PF23128">
    <property type="entry name" value="YbjQ_4"/>
    <property type="match status" value="1"/>
</dbReference>
<keyword evidence="8" id="KW-0479">Metal-binding</keyword>
<dbReference type="GO" id="GO:0090314">
    <property type="term" value="P:positive regulation of protein targeting to membrane"/>
    <property type="evidence" value="ECO:0007669"/>
    <property type="project" value="TreeGrafter"/>
</dbReference>
<dbReference type="SUPFAM" id="SSF49562">
    <property type="entry name" value="C2 domain (Calcium/lipid-binding domain, CaLB)"/>
    <property type="match status" value="1"/>
</dbReference>
<dbReference type="InterPro" id="IPR056431">
    <property type="entry name" value="C2CD5_YbjQ-rel_dom"/>
</dbReference>
<keyword evidence="14" id="KW-0968">Cytoplasmic vesicle</keyword>
<dbReference type="FunFam" id="2.60.40.150:FF:000020">
    <property type="entry name" value="C2 calcium dependent domain containing 5"/>
    <property type="match status" value="1"/>
</dbReference>
<evidence type="ECO:0000256" key="8">
    <source>
        <dbReference type="ARBA" id="ARBA00022723"/>
    </source>
</evidence>
<evidence type="ECO:0000256" key="3">
    <source>
        <dbReference type="ARBA" id="ARBA00004466"/>
    </source>
</evidence>
<evidence type="ECO:0000256" key="6">
    <source>
        <dbReference type="ARBA" id="ARBA00022475"/>
    </source>
</evidence>
<feature type="compositionally biased region" description="Polar residues" evidence="17">
    <location>
        <begin position="274"/>
        <end position="289"/>
    </location>
</feature>
<dbReference type="GO" id="GO:0001726">
    <property type="term" value="C:ruffle"/>
    <property type="evidence" value="ECO:0007669"/>
    <property type="project" value="UniProtKB-SubCell"/>
</dbReference>
<dbReference type="PROSITE" id="PS50004">
    <property type="entry name" value="C2"/>
    <property type="match status" value="1"/>
</dbReference>
<evidence type="ECO:0000256" key="7">
    <source>
        <dbReference type="ARBA" id="ARBA00022490"/>
    </source>
</evidence>
<keyword evidence="6" id="KW-1003">Cell membrane</keyword>
<dbReference type="GO" id="GO:0010828">
    <property type="term" value="P:positive regulation of D-glucose transmembrane transport"/>
    <property type="evidence" value="ECO:0007669"/>
    <property type="project" value="TreeGrafter"/>
</dbReference>
<reference evidence="19" key="1">
    <citation type="submission" date="2020-12" db="EMBL/GenBank/DDBJ databases">
        <authorList>
            <consortium name="Molecular Ecology Group"/>
        </authorList>
    </citation>
    <scope>NUCLEOTIDE SEQUENCE</scope>
    <source>
        <strain evidence="19">TBG_1078</strain>
    </source>
</reference>
<feature type="domain" description="C2" evidence="18">
    <location>
        <begin position="1"/>
        <end position="109"/>
    </location>
</feature>
<evidence type="ECO:0000256" key="9">
    <source>
        <dbReference type="ARBA" id="ARBA00022837"/>
    </source>
</evidence>
<evidence type="ECO:0000256" key="13">
    <source>
        <dbReference type="ARBA" id="ARBA00023273"/>
    </source>
</evidence>
<evidence type="ECO:0000256" key="4">
    <source>
        <dbReference type="ARBA" id="ARBA00004544"/>
    </source>
</evidence>
<accession>A0A811Y3G1</accession>
<evidence type="ECO:0000256" key="16">
    <source>
        <dbReference type="ARBA" id="ARBA00068078"/>
    </source>
</evidence>
<keyword evidence="10" id="KW-0653">Protein transport</keyword>
<dbReference type="InterPro" id="IPR057815">
    <property type="entry name" value="C2CD5_C"/>
</dbReference>
<dbReference type="Gene3D" id="2.60.40.150">
    <property type="entry name" value="C2 domain"/>
    <property type="match status" value="1"/>
</dbReference>
<dbReference type="GO" id="GO:0005509">
    <property type="term" value="F:calcium ion binding"/>
    <property type="evidence" value="ECO:0007669"/>
    <property type="project" value="TreeGrafter"/>
</dbReference>
<dbReference type="InterPro" id="IPR038983">
    <property type="entry name" value="C2CD5"/>
</dbReference>
<dbReference type="InterPro" id="IPR056430">
    <property type="entry name" value="C2CD5_YbjQ-like_dom"/>
</dbReference>
<evidence type="ECO:0000256" key="15">
    <source>
        <dbReference type="ARBA" id="ARBA00054259"/>
    </source>
</evidence>
<evidence type="ECO:0000313" key="20">
    <source>
        <dbReference type="Proteomes" id="UP000645828"/>
    </source>
</evidence>
<dbReference type="Proteomes" id="UP000645828">
    <property type="component" value="Unassembled WGS sequence"/>
</dbReference>
<evidence type="ECO:0000256" key="1">
    <source>
        <dbReference type="ARBA" id="ARBA00004156"/>
    </source>
</evidence>
<evidence type="ECO:0000256" key="2">
    <source>
        <dbReference type="ARBA" id="ARBA00004236"/>
    </source>
</evidence>
<dbReference type="PANTHER" id="PTHR37412">
    <property type="entry name" value="C2 DOMAIN-CONTAINING PROTEIN 5"/>
    <property type="match status" value="1"/>
</dbReference>
<dbReference type="CDD" id="cd08688">
    <property type="entry name" value="C2_KIAA0528-like"/>
    <property type="match status" value="1"/>
</dbReference>
<keyword evidence="9" id="KW-0106">Calcium</keyword>
<dbReference type="GO" id="GO:0030659">
    <property type="term" value="C:cytoplasmic vesicle membrane"/>
    <property type="evidence" value="ECO:0007669"/>
    <property type="project" value="UniProtKB-SubCell"/>
</dbReference>
<proteinExistence type="predicted"/>
<comment type="subcellular location">
    <subcellularLocation>
        <location evidence="2">Cell membrane</location>
    </subcellularLocation>
    <subcellularLocation>
        <location evidence="3">Cell projection</location>
        <location evidence="3">Ruffle</location>
    </subcellularLocation>
    <subcellularLocation>
        <location evidence="4">Cytoplasm</location>
        <location evidence="4">Cell cortex</location>
    </subcellularLocation>
    <subcellularLocation>
        <location evidence="1">Cytoplasmic vesicle membrane</location>
    </subcellularLocation>
</comment>
<keyword evidence="11" id="KW-0446">Lipid-binding</keyword>
<dbReference type="AlphaFoldDB" id="A0A811Y3G1"/>
<sequence length="1148" mass="126479">MPGKLKVKIVAGRHLPVMDRASDLTDAFVEVKFGNTTFKTDVYLKSLNPQWNSEWFKFEVDDEDLQDEPLQITVLDHDTYSANDAIGKVYIDIDPLLYSEAATVISGWFPIYDTIHGIRGEINVVVKVDLFNDLNRFRQSSCGVKFFCTTSIPKCYRAVIIHGFVEELVVNEDPEYQWIDRIRTPRASNEARQRLISLMSGELQRKIGLKVLEMRGNAVVGYLQCFDLEGESGLVVRAIGTACTLDKLSSPAAFLPACNSPSKEMKEIPFNEDPNPNTHSSGPSTPLKNQTYSFSPSKSYSRQSSSSDTDLSLTPKTAPYLQGPRIYLCPSSPSLSCGSLHLKKSCLLLSESSLPPHPSSPVSPVLRKSVSFSEELFLAASGMGSGSAGKEGGPFKALLRQQTQSALEQRGGSPHRFCRRREFPFFTLTAFPPGFLVHVGGVVSARSVKLLDRIHNPAFVGIMGNTRSYKLLDWNSFNSDEPETRDAWWAEIRQEIKSHAKALGCHAVVGYSESTSICEEVCILSASGTAAVLNPRFLQDGTVEGCLEQRLEENLPAGCGFCHIPYDELNMPFPAHLTYCYNCRKQKVPDVLFTTIDLPIDATVIGKGCLIQARLCRLKKKAQAEANATAISNLLPFMEYEVHTQLMNKLKLKGMNALFGLRIQITVGENMLMGLASATGVYLAALPTPGGIQIAGKTPNDGSYEQHISHMQKKINDTIAKNKELYEINPPEVSEEIIGSPIPEPRQRSRLLRSQSESSDEVTELDLSHGKKDAFVLEIDDTDAMEDVHSLLTDVPPPSGFYSCNTEIMPGINNWTSEIQMFTSVRVIRLSSLNLTNQALNKNFNDLCENLLKSLYFKLRSMIPCCLCHVNFTVSLPEDELIQVTVTAVAITFDKNQALQTTKTHVEKSLQRASTDNEELLQFPLELCSDSLPSHPFPPAKEHLESASSNSGIPAAQRATSVDYSSFADRCSSWIELIKLKAQTIRRGSIKTTVTVEKASPMGEGNFRNRSAPPCANSTVGVVKMTPLSFIPGAKITKYLGIINMFFIRETTSLREEGGVSGFLHAFIAEVFAMVRAHVAALGGNAVVSYIMKQCVFMENPNKNQAQCLINVSGDAVVFVRESELEVVSTQQPTANCQPSCTGGEVTT</sequence>
<feature type="region of interest" description="Disordered" evidence="17">
    <location>
        <begin position="265"/>
        <end position="315"/>
    </location>
</feature>
<evidence type="ECO:0000256" key="10">
    <source>
        <dbReference type="ARBA" id="ARBA00022927"/>
    </source>
</evidence>
<evidence type="ECO:0000256" key="5">
    <source>
        <dbReference type="ARBA" id="ARBA00022448"/>
    </source>
</evidence>
<dbReference type="GO" id="GO:0072659">
    <property type="term" value="P:protein localization to plasma membrane"/>
    <property type="evidence" value="ECO:0007669"/>
    <property type="project" value="TreeGrafter"/>
</dbReference>
<dbReference type="GO" id="GO:0008286">
    <property type="term" value="P:insulin receptor signaling pathway"/>
    <property type="evidence" value="ECO:0007669"/>
    <property type="project" value="UniProtKB-ARBA"/>
</dbReference>
<dbReference type="Pfam" id="PF00168">
    <property type="entry name" value="C2"/>
    <property type="match status" value="1"/>
</dbReference>
<dbReference type="EMBL" id="CAJHUB010000665">
    <property type="protein sequence ID" value="CAD7672139.1"/>
    <property type="molecule type" value="Genomic_DNA"/>
</dbReference>
<evidence type="ECO:0000259" key="18">
    <source>
        <dbReference type="PROSITE" id="PS50004"/>
    </source>
</evidence>
<name>A0A811Y3G1_NYCPR</name>
<feature type="region of interest" description="Disordered" evidence="17">
    <location>
        <begin position="736"/>
        <end position="765"/>
    </location>
</feature>
<dbReference type="GO" id="GO:0065002">
    <property type="term" value="P:intracellular protein transmembrane transport"/>
    <property type="evidence" value="ECO:0007669"/>
    <property type="project" value="TreeGrafter"/>
</dbReference>
<dbReference type="Pfam" id="PF23025">
    <property type="entry name" value="YbjQ_2"/>
    <property type="match status" value="4"/>
</dbReference>
<dbReference type="SMART" id="SM00239">
    <property type="entry name" value="C2"/>
    <property type="match status" value="1"/>
</dbReference>
<dbReference type="InterPro" id="IPR035892">
    <property type="entry name" value="C2_domain_sf"/>
</dbReference>
<gene>
    <name evidence="19" type="ORF">NYPRO_LOCUS4934</name>
</gene>
<keyword evidence="20" id="KW-1185">Reference proteome</keyword>
<evidence type="ECO:0000256" key="12">
    <source>
        <dbReference type="ARBA" id="ARBA00023136"/>
    </source>
</evidence>
<dbReference type="Pfam" id="PF23028">
    <property type="entry name" value="YbjQ_3"/>
    <property type="match status" value="1"/>
</dbReference>
<comment type="function">
    <text evidence="15">Required for insulin-stimulated glucose transport and glucose transporter SLC2A4/GLUT4 translocation from intracellular glucose storage vesicle (GSV) to the plasma membrane (PM) in adipocytes. Binds phospholipid membranes in a calcium-dependent manner and is necessary for the optimal membrane fusion between SLC2A4/GLUT4 GSV and the PM.</text>
</comment>
<organism evidence="19 20">
    <name type="scientific">Nyctereutes procyonoides</name>
    <name type="common">Raccoon dog</name>
    <name type="synonym">Canis procyonoides</name>
    <dbReference type="NCBI Taxonomy" id="34880"/>
    <lineage>
        <taxon>Eukaryota</taxon>
        <taxon>Metazoa</taxon>
        <taxon>Chordata</taxon>
        <taxon>Craniata</taxon>
        <taxon>Vertebrata</taxon>
        <taxon>Euteleostomi</taxon>
        <taxon>Mammalia</taxon>
        <taxon>Eutheria</taxon>
        <taxon>Laurasiatheria</taxon>
        <taxon>Carnivora</taxon>
        <taxon>Caniformia</taxon>
        <taxon>Canidae</taxon>
        <taxon>Nyctereutes</taxon>
    </lineage>
</organism>
<evidence type="ECO:0000313" key="19">
    <source>
        <dbReference type="EMBL" id="CAD7672139.1"/>
    </source>
</evidence>
<dbReference type="GO" id="GO:0005938">
    <property type="term" value="C:cell cortex"/>
    <property type="evidence" value="ECO:0007669"/>
    <property type="project" value="UniProtKB-SubCell"/>
</dbReference>
<evidence type="ECO:0000256" key="14">
    <source>
        <dbReference type="ARBA" id="ARBA00023329"/>
    </source>
</evidence>
<evidence type="ECO:0000256" key="17">
    <source>
        <dbReference type="SAM" id="MobiDB-lite"/>
    </source>
</evidence>
<dbReference type="GO" id="GO:0005886">
    <property type="term" value="C:plasma membrane"/>
    <property type="evidence" value="ECO:0007669"/>
    <property type="project" value="UniProtKB-SubCell"/>
</dbReference>
<feature type="compositionally biased region" description="Low complexity" evidence="17">
    <location>
        <begin position="290"/>
        <end position="315"/>
    </location>
</feature>
<dbReference type="GO" id="GO:0005544">
    <property type="term" value="F:calcium-dependent phospholipid binding"/>
    <property type="evidence" value="ECO:0007669"/>
    <property type="project" value="InterPro"/>
</dbReference>
<comment type="caution">
    <text evidence="19">The sequence shown here is derived from an EMBL/GenBank/DDBJ whole genome shotgun (WGS) entry which is preliminary data.</text>
</comment>
<evidence type="ECO:0000256" key="11">
    <source>
        <dbReference type="ARBA" id="ARBA00023121"/>
    </source>
</evidence>
<dbReference type="InterPro" id="IPR000008">
    <property type="entry name" value="C2_dom"/>
</dbReference>
<keyword evidence="5" id="KW-0813">Transport</keyword>
<dbReference type="PANTHER" id="PTHR37412:SF2">
    <property type="entry name" value="C2 DOMAIN-CONTAINING PROTEIN 5"/>
    <property type="match status" value="1"/>
</dbReference>
<protein>
    <recommendedName>
        <fullName evidence="16">C2 domain-containing protein 5</fullName>
    </recommendedName>
</protein>
<keyword evidence="12" id="KW-0472">Membrane</keyword>
<dbReference type="InterPro" id="IPR037785">
    <property type="entry name" value="C2_C2CD5"/>
</dbReference>
<keyword evidence="13" id="KW-0966">Cell projection</keyword>
<dbReference type="GO" id="GO:0031340">
    <property type="term" value="P:positive regulation of vesicle fusion"/>
    <property type="evidence" value="ECO:0007669"/>
    <property type="project" value="TreeGrafter"/>
</dbReference>
<keyword evidence="7" id="KW-0963">Cytoplasm</keyword>